<dbReference type="EMBL" id="CACRSU010000011">
    <property type="protein sequence ID" value="VYS90522.1"/>
    <property type="molecule type" value="Genomic_DNA"/>
</dbReference>
<reference evidence="3" key="1">
    <citation type="submission" date="2019-11" db="EMBL/GenBank/DDBJ databases">
        <authorList>
            <person name="Feng L."/>
        </authorList>
    </citation>
    <scope>NUCLEOTIDE SEQUENCE</scope>
    <source>
        <strain evidence="3">BintestinalisLFYP9</strain>
    </source>
</reference>
<evidence type="ECO:0000313" key="3">
    <source>
        <dbReference type="EMBL" id="VYS90522.1"/>
    </source>
</evidence>
<keyword evidence="2" id="KW-0732">Signal</keyword>
<name>A0A6N2SB19_9BACE</name>
<evidence type="ECO:0000256" key="1">
    <source>
        <dbReference type="SAM" id="Phobius"/>
    </source>
</evidence>
<keyword evidence="1" id="KW-0472">Membrane</keyword>
<keyword evidence="1" id="KW-1133">Transmembrane helix</keyword>
<keyword evidence="1" id="KW-0812">Transmembrane</keyword>
<organism evidence="3">
    <name type="scientific">Bacteroides intestinalis</name>
    <dbReference type="NCBI Taxonomy" id="329854"/>
    <lineage>
        <taxon>Bacteria</taxon>
        <taxon>Pseudomonadati</taxon>
        <taxon>Bacteroidota</taxon>
        <taxon>Bacteroidia</taxon>
        <taxon>Bacteroidales</taxon>
        <taxon>Bacteroidaceae</taxon>
        <taxon>Bacteroides</taxon>
    </lineage>
</organism>
<proteinExistence type="predicted"/>
<gene>
    <name evidence="3" type="ORF">BILFYP9_01032</name>
</gene>
<accession>A0A6N2SB19</accession>
<sequence>MTFAKVVSLCCCVAAFGVVVAACGVLWPPFPPLFLAFGPLKRHPPFAFPPSLCLYACVPAGTRAGGLAGRLARMSARKQAGVPTVSPAKERGFLKGCILLPLRGSIWRCRGSLWRSLPGLIATHLAFGLWPLFGIFTIPMPVCQRAGRQAQGQADWQAGELAGGQECLPPGKEEC</sequence>
<feature type="chain" id="PRO_5026997362" evidence="2">
    <location>
        <begin position="22"/>
        <end position="175"/>
    </location>
</feature>
<protein>
    <submittedName>
        <fullName evidence="3">Uncharacterized protein</fullName>
    </submittedName>
</protein>
<feature type="signal peptide" evidence="2">
    <location>
        <begin position="1"/>
        <end position="21"/>
    </location>
</feature>
<dbReference type="AlphaFoldDB" id="A0A6N2SB19"/>
<dbReference type="PROSITE" id="PS51257">
    <property type="entry name" value="PROKAR_LIPOPROTEIN"/>
    <property type="match status" value="1"/>
</dbReference>
<evidence type="ECO:0000256" key="2">
    <source>
        <dbReference type="SAM" id="SignalP"/>
    </source>
</evidence>
<feature type="transmembrane region" description="Helical" evidence="1">
    <location>
        <begin position="117"/>
        <end position="138"/>
    </location>
</feature>